<dbReference type="Pfam" id="PF08774">
    <property type="entry name" value="VRR_NUC"/>
    <property type="match status" value="1"/>
</dbReference>
<dbReference type="GO" id="GO:0004518">
    <property type="term" value="F:nuclease activity"/>
    <property type="evidence" value="ECO:0007669"/>
    <property type="project" value="UniProtKB-KW"/>
</dbReference>
<dbReference type="Gene3D" id="3.40.1350.10">
    <property type="match status" value="1"/>
</dbReference>
<dbReference type="GO" id="GO:0016788">
    <property type="term" value="F:hydrolase activity, acting on ester bonds"/>
    <property type="evidence" value="ECO:0007669"/>
    <property type="project" value="InterPro"/>
</dbReference>
<proteinExistence type="predicted"/>
<comment type="cofactor">
    <cofactor evidence="1">
        <name>Mg(2+)</name>
        <dbReference type="ChEBI" id="CHEBI:18420"/>
    </cofactor>
</comment>
<dbReference type="EMBL" id="LRDH01000114">
    <property type="protein sequence ID" value="PPV14033.1"/>
    <property type="molecule type" value="Genomic_DNA"/>
</dbReference>
<reference evidence="6 7" key="1">
    <citation type="submission" date="2016-01" db="EMBL/GenBank/DDBJ databases">
        <title>Characterization of the Clostridium difficile lineages that are prevalent in Hong Kong and China.</title>
        <authorList>
            <person name="Kwok J.S.-L."/>
            <person name="Lam W.-Y."/>
            <person name="Ip M."/>
            <person name="Chan T.-F."/>
            <person name="Hawkey P.M."/>
            <person name="Tsui S.K.-W."/>
        </authorList>
    </citation>
    <scope>NUCLEOTIDE SEQUENCE [LARGE SCALE GENOMIC DNA]</scope>
    <source>
        <strain evidence="6 7">300064</strain>
    </source>
</reference>
<dbReference type="EMBL" id="BKBC01000044">
    <property type="protein sequence ID" value="GEQ22254.1"/>
    <property type="molecule type" value="Genomic_DNA"/>
</dbReference>
<evidence type="ECO:0000313" key="6">
    <source>
        <dbReference type="EMBL" id="PPV14033.1"/>
    </source>
</evidence>
<dbReference type="InterPro" id="IPR014883">
    <property type="entry name" value="VRR_NUC"/>
</dbReference>
<dbReference type="Proteomes" id="UP000321089">
    <property type="component" value="Unassembled WGS sequence"/>
</dbReference>
<dbReference type="AlphaFoldDB" id="A0A2S7F9H2"/>
<feature type="domain" description="VRR-NUC" evidence="4">
    <location>
        <begin position="1"/>
        <end position="104"/>
    </location>
</feature>
<dbReference type="GO" id="GO:0003676">
    <property type="term" value="F:nucleic acid binding"/>
    <property type="evidence" value="ECO:0007669"/>
    <property type="project" value="InterPro"/>
</dbReference>
<dbReference type="RefSeq" id="WP_043666128.1">
    <property type="nucleotide sequence ID" value="NZ_BKBC01000044.1"/>
</dbReference>
<sequence length="126" mass="14511">MSEASEQAALFQWAQLARQKYKELELLYHVPNGGKREAKEGAALKRQGVKAGVPDICLPVAKDGFFGLYIELKVGRNKTSSMQDIWIKRLRDMNYRVEVCYGWLNARDVIENYLDSEDTLTKILWL</sequence>
<organism evidence="6 7">
    <name type="scientific">Clostridium butyricum</name>
    <dbReference type="NCBI Taxonomy" id="1492"/>
    <lineage>
        <taxon>Bacteria</taxon>
        <taxon>Bacillati</taxon>
        <taxon>Bacillota</taxon>
        <taxon>Clostridia</taxon>
        <taxon>Eubacteriales</taxon>
        <taxon>Clostridiaceae</taxon>
        <taxon>Clostridium</taxon>
    </lineage>
</organism>
<evidence type="ECO:0000256" key="3">
    <source>
        <dbReference type="ARBA" id="ARBA00022801"/>
    </source>
</evidence>
<accession>A0A2S7F9H2</accession>
<comment type="caution">
    <text evidence="6">The sequence shown here is derived from an EMBL/GenBank/DDBJ whole genome shotgun (WGS) entry which is preliminary data.</text>
</comment>
<protein>
    <submittedName>
        <fullName evidence="6">Nuclease</fullName>
    </submittedName>
</protein>
<evidence type="ECO:0000256" key="2">
    <source>
        <dbReference type="ARBA" id="ARBA00022722"/>
    </source>
</evidence>
<reference evidence="5 8" key="2">
    <citation type="submission" date="2019-07" db="EMBL/GenBank/DDBJ databases">
        <title>Whole genome shotgun sequence of Clostridium butyricum NBRC 3858.</title>
        <authorList>
            <person name="Hosoyama A."/>
            <person name="Uohara A."/>
            <person name="Ohji S."/>
            <person name="Ichikawa N."/>
        </authorList>
    </citation>
    <scope>NUCLEOTIDE SEQUENCE [LARGE SCALE GENOMIC DNA]</scope>
    <source>
        <strain evidence="5 8">NBRC 3858</strain>
    </source>
</reference>
<gene>
    <name evidence="6" type="ORF">AWN73_15265</name>
    <name evidence="5" type="ORF">CBU02nite_27600</name>
</gene>
<name>A0A2S7F9H2_CLOBU</name>
<evidence type="ECO:0000256" key="1">
    <source>
        <dbReference type="ARBA" id="ARBA00001946"/>
    </source>
</evidence>
<keyword evidence="3" id="KW-0378">Hydrolase</keyword>
<evidence type="ECO:0000313" key="8">
    <source>
        <dbReference type="Proteomes" id="UP000321089"/>
    </source>
</evidence>
<dbReference type="SMART" id="SM00990">
    <property type="entry name" value="VRR_NUC"/>
    <property type="match status" value="1"/>
</dbReference>
<dbReference type="Proteomes" id="UP000238081">
    <property type="component" value="Unassembled WGS sequence"/>
</dbReference>
<evidence type="ECO:0000313" key="5">
    <source>
        <dbReference type="EMBL" id="GEQ22254.1"/>
    </source>
</evidence>
<keyword evidence="2" id="KW-0540">Nuclease</keyword>
<dbReference type="InterPro" id="IPR011856">
    <property type="entry name" value="tRNA_endonuc-like_dom_sf"/>
</dbReference>
<evidence type="ECO:0000313" key="7">
    <source>
        <dbReference type="Proteomes" id="UP000238081"/>
    </source>
</evidence>
<evidence type="ECO:0000259" key="4">
    <source>
        <dbReference type="SMART" id="SM00990"/>
    </source>
</evidence>